<accession>A0A7J7J078</accession>
<protein>
    <submittedName>
        <fullName evidence="2">Uncharacterized protein</fullName>
    </submittedName>
</protein>
<organism evidence="2 3">
    <name type="scientific">Bugula neritina</name>
    <name type="common">Brown bryozoan</name>
    <name type="synonym">Sertularia neritina</name>
    <dbReference type="NCBI Taxonomy" id="10212"/>
    <lineage>
        <taxon>Eukaryota</taxon>
        <taxon>Metazoa</taxon>
        <taxon>Spiralia</taxon>
        <taxon>Lophotrochozoa</taxon>
        <taxon>Bryozoa</taxon>
        <taxon>Gymnolaemata</taxon>
        <taxon>Cheilostomatida</taxon>
        <taxon>Flustrina</taxon>
        <taxon>Buguloidea</taxon>
        <taxon>Bugulidae</taxon>
        <taxon>Bugula</taxon>
    </lineage>
</organism>
<proteinExistence type="predicted"/>
<keyword evidence="3" id="KW-1185">Reference proteome</keyword>
<sequence length="68" mass="7604">MKLHVVVLLGILILSIGSRTEAKCTASQVASCNSSCTDPNTRDYVYPSQLRMMCFVSVCLKYRRKGME</sequence>
<evidence type="ECO:0000256" key="1">
    <source>
        <dbReference type="SAM" id="SignalP"/>
    </source>
</evidence>
<name>A0A7J7J078_BUGNE</name>
<gene>
    <name evidence="2" type="ORF">EB796_022645</name>
</gene>
<dbReference type="Proteomes" id="UP000593567">
    <property type="component" value="Unassembled WGS sequence"/>
</dbReference>
<keyword evidence="1" id="KW-0732">Signal</keyword>
<evidence type="ECO:0000313" key="3">
    <source>
        <dbReference type="Proteomes" id="UP000593567"/>
    </source>
</evidence>
<dbReference type="AlphaFoldDB" id="A0A7J7J078"/>
<feature type="signal peptide" evidence="1">
    <location>
        <begin position="1"/>
        <end position="22"/>
    </location>
</feature>
<feature type="chain" id="PRO_5029449302" evidence="1">
    <location>
        <begin position="23"/>
        <end position="68"/>
    </location>
</feature>
<reference evidence="2" key="1">
    <citation type="submission" date="2020-06" db="EMBL/GenBank/DDBJ databases">
        <title>Draft genome of Bugula neritina, a colonial animal packing powerful symbionts and potential medicines.</title>
        <authorList>
            <person name="Rayko M."/>
        </authorList>
    </citation>
    <scope>NUCLEOTIDE SEQUENCE [LARGE SCALE GENOMIC DNA]</scope>
    <source>
        <strain evidence="2">Kwan_BN1</strain>
    </source>
</reference>
<dbReference type="EMBL" id="VXIV02003257">
    <property type="protein sequence ID" value="KAF6019044.1"/>
    <property type="molecule type" value="Genomic_DNA"/>
</dbReference>
<evidence type="ECO:0000313" key="2">
    <source>
        <dbReference type="EMBL" id="KAF6019044.1"/>
    </source>
</evidence>
<comment type="caution">
    <text evidence="2">The sequence shown here is derived from an EMBL/GenBank/DDBJ whole genome shotgun (WGS) entry which is preliminary data.</text>
</comment>